<evidence type="ECO:0000313" key="3">
    <source>
        <dbReference type="Proteomes" id="UP000292346"/>
    </source>
</evidence>
<comment type="caution">
    <text evidence="2">The sequence shown here is derived from an EMBL/GenBank/DDBJ whole genome shotgun (WGS) entry which is preliminary data.</text>
</comment>
<dbReference type="EMBL" id="SJJZ01000003">
    <property type="protein sequence ID" value="TCC06292.1"/>
    <property type="molecule type" value="Genomic_DNA"/>
</dbReference>
<dbReference type="GO" id="GO:0005829">
    <property type="term" value="C:cytosol"/>
    <property type="evidence" value="ECO:0007669"/>
    <property type="project" value="TreeGrafter"/>
</dbReference>
<evidence type="ECO:0000259" key="1">
    <source>
        <dbReference type="SMART" id="SM00923"/>
    </source>
</evidence>
<organism evidence="2 3">
    <name type="scientific">Kribbella soli</name>
    <dbReference type="NCBI Taxonomy" id="1124743"/>
    <lineage>
        <taxon>Bacteria</taxon>
        <taxon>Bacillati</taxon>
        <taxon>Actinomycetota</taxon>
        <taxon>Actinomycetes</taxon>
        <taxon>Propionibacteriales</taxon>
        <taxon>Kribbellaceae</taxon>
        <taxon>Kribbella</taxon>
    </lineage>
</organism>
<reference evidence="2 3" key="1">
    <citation type="submission" date="2019-02" db="EMBL/GenBank/DDBJ databases">
        <title>Kribbella capetownensis sp. nov. and Kribbella speibonae sp. nov., isolated from soil.</title>
        <authorList>
            <person name="Curtis S.M."/>
            <person name="Norton I."/>
            <person name="Everest G.J."/>
            <person name="Meyers P.R."/>
        </authorList>
    </citation>
    <scope>NUCLEOTIDE SEQUENCE [LARGE SCALE GENOMIC DNA]</scope>
    <source>
        <strain evidence="2 3">KCTC 29219</strain>
    </source>
</reference>
<dbReference type="RefSeq" id="WP_131343633.1">
    <property type="nucleotide sequence ID" value="NZ_SJJZ01000003.1"/>
</dbReference>
<dbReference type="SMART" id="SM00923">
    <property type="entry name" value="MbtH"/>
    <property type="match status" value="1"/>
</dbReference>
<dbReference type="SUPFAM" id="SSF160582">
    <property type="entry name" value="MbtH-like"/>
    <property type="match status" value="1"/>
</dbReference>
<protein>
    <submittedName>
        <fullName evidence="2">MbtH family NRPS accessory protein</fullName>
    </submittedName>
</protein>
<dbReference type="Gene3D" id="3.90.820.10">
    <property type="entry name" value="Structural Genomics, Unknown Function 30-nov-00 1gh9 Mol_id"/>
    <property type="match status" value="1"/>
</dbReference>
<feature type="domain" description="MbtH-like" evidence="1">
    <location>
        <begin position="4"/>
        <end position="48"/>
    </location>
</feature>
<dbReference type="PANTHER" id="PTHR38444">
    <property type="entry name" value="ENTEROBACTIN BIOSYNTHESIS PROTEIN YBDZ"/>
    <property type="match status" value="1"/>
</dbReference>
<evidence type="ECO:0000313" key="2">
    <source>
        <dbReference type="EMBL" id="TCC06292.1"/>
    </source>
</evidence>
<dbReference type="InterPro" id="IPR038020">
    <property type="entry name" value="MbtH-like_sf"/>
</dbReference>
<dbReference type="OrthoDB" id="7584480at2"/>
<gene>
    <name evidence="2" type="ORF">E0H45_30675</name>
</gene>
<dbReference type="Proteomes" id="UP000292346">
    <property type="component" value="Unassembled WGS sequence"/>
</dbReference>
<accession>A0A4R0HC38</accession>
<name>A0A4R0HC38_9ACTN</name>
<dbReference type="InterPro" id="IPR037407">
    <property type="entry name" value="MLP_fam"/>
</dbReference>
<dbReference type="AlphaFoldDB" id="A0A4R0HC38"/>
<sequence length="68" mass="7926">MSDHSQRTVVRNEEEQYSIWPVGRELPQGWTEVGVSGPEQDCLDYIERTWTDLRPLSLRRAVQAPDQL</sequence>
<dbReference type="PANTHER" id="PTHR38444:SF1">
    <property type="entry name" value="ENTEROBACTIN BIOSYNTHESIS PROTEIN YBDZ"/>
    <property type="match status" value="1"/>
</dbReference>
<keyword evidence="3" id="KW-1185">Reference proteome</keyword>
<dbReference type="GO" id="GO:0019290">
    <property type="term" value="P:siderophore biosynthetic process"/>
    <property type="evidence" value="ECO:0007669"/>
    <property type="project" value="TreeGrafter"/>
</dbReference>
<dbReference type="Pfam" id="PF03621">
    <property type="entry name" value="MbtH"/>
    <property type="match status" value="1"/>
</dbReference>
<dbReference type="InterPro" id="IPR005153">
    <property type="entry name" value="MbtH-like_dom"/>
</dbReference>
<proteinExistence type="predicted"/>